<gene>
    <name evidence="1" type="ORF">IP98_01633</name>
</gene>
<dbReference type="EMBL" id="VLKQ01000006">
    <property type="protein sequence ID" value="TWI12418.1"/>
    <property type="molecule type" value="Genomic_DNA"/>
</dbReference>
<keyword evidence="2" id="KW-1185">Reference proteome</keyword>
<dbReference type="Proteomes" id="UP000319848">
    <property type="component" value="Unassembled WGS sequence"/>
</dbReference>
<dbReference type="OrthoDB" id="25954at2"/>
<dbReference type="AlphaFoldDB" id="V6S0R6"/>
<proteinExistence type="predicted"/>
<dbReference type="GO" id="GO:0019825">
    <property type="term" value="F:oxygen binding"/>
    <property type="evidence" value="ECO:0007669"/>
    <property type="project" value="InterPro"/>
</dbReference>
<dbReference type="RefSeq" id="WP_023570543.1">
    <property type="nucleotide sequence ID" value="NZ_AVBI01000014.1"/>
</dbReference>
<evidence type="ECO:0000313" key="2">
    <source>
        <dbReference type="Proteomes" id="UP000319848"/>
    </source>
</evidence>
<sequence>MKTDLRNRDDVAKLVHSFYDKIRINEEIGPFFNETIHDWDAHLEKLTDFWESNLFAIRNYYGNPPQVHVAVDQKFHHTVNPDIFGLWLNLWFETLEELFEGENVETLKFRSRKMGTVFMMAIYENRRQNPYDSTAQTKV</sequence>
<name>V6S0R6_9FLAO</name>
<comment type="caution">
    <text evidence="1">The sequence shown here is derived from an EMBL/GenBank/DDBJ whole genome shotgun (WGS) entry which is preliminary data.</text>
</comment>
<protein>
    <submittedName>
        <fullName evidence="1">Hemoglobin</fullName>
    </submittedName>
</protein>
<dbReference type="GO" id="GO:0020037">
    <property type="term" value="F:heme binding"/>
    <property type="evidence" value="ECO:0007669"/>
    <property type="project" value="InterPro"/>
</dbReference>
<dbReference type="Gene3D" id="1.10.490.10">
    <property type="entry name" value="Globins"/>
    <property type="match status" value="1"/>
</dbReference>
<organism evidence="1 2">
    <name type="scientific">Flavobacterium cauense R2A-7</name>
    <dbReference type="NCBI Taxonomy" id="1341154"/>
    <lineage>
        <taxon>Bacteria</taxon>
        <taxon>Pseudomonadati</taxon>
        <taxon>Bacteroidota</taxon>
        <taxon>Flavobacteriia</taxon>
        <taxon>Flavobacteriales</taxon>
        <taxon>Flavobacteriaceae</taxon>
        <taxon>Flavobacterium</taxon>
    </lineage>
</organism>
<reference evidence="1 2" key="1">
    <citation type="journal article" date="2015" name="Stand. Genomic Sci.">
        <title>Genomic Encyclopedia of Bacterial and Archaeal Type Strains, Phase III: the genomes of soil and plant-associated and newly described type strains.</title>
        <authorList>
            <person name="Whitman W.B."/>
            <person name="Woyke T."/>
            <person name="Klenk H.P."/>
            <person name="Zhou Y."/>
            <person name="Lilburn T.G."/>
            <person name="Beck B.J."/>
            <person name="De Vos P."/>
            <person name="Vandamme P."/>
            <person name="Eisen J.A."/>
            <person name="Garrity G."/>
            <person name="Hugenholtz P."/>
            <person name="Kyrpides N.C."/>
        </authorList>
    </citation>
    <scope>NUCLEOTIDE SEQUENCE [LARGE SCALE GENOMIC DNA]</scope>
    <source>
        <strain evidence="1 2">CGMCC 1.7270</strain>
    </source>
</reference>
<dbReference type="SUPFAM" id="SSF46458">
    <property type="entry name" value="Globin-like"/>
    <property type="match status" value="1"/>
</dbReference>
<accession>V6S0R6</accession>
<dbReference type="STRING" id="1341154.FCR2A7T_14030"/>
<dbReference type="InterPro" id="IPR012292">
    <property type="entry name" value="Globin/Proto"/>
</dbReference>
<evidence type="ECO:0000313" key="1">
    <source>
        <dbReference type="EMBL" id="TWI12418.1"/>
    </source>
</evidence>
<dbReference type="CDD" id="cd08916">
    <property type="entry name" value="TrHb3_P"/>
    <property type="match status" value="1"/>
</dbReference>
<dbReference type="InterPro" id="IPR009050">
    <property type="entry name" value="Globin-like_sf"/>
</dbReference>